<dbReference type="EMBL" id="CM042883">
    <property type="protein sequence ID" value="KAI4377451.1"/>
    <property type="molecule type" value="Genomic_DNA"/>
</dbReference>
<organism evidence="1 2">
    <name type="scientific">Melastoma candidum</name>
    <dbReference type="NCBI Taxonomy" id="119954"/>
    <lineage>
        <taxon>Eukaryota</taxon>
        <taxon>Viridiplantae</taxon>
        <taxon>Streptophyta</taxon>
        <taxon>Embryophyta</taxon>
        <taxon>Tracheophyta</taxon>
        <taxon>Spermatophyta</taxon>
        <taxon>Magnoliopsida</taxon>
        <taxon>eudicotyledons</taxon>
        <taxon>Gunneridae</taxon>
        <taxon>Pentapetalae</taxon>
        <taxon>rosids</taxon>
        <taxon>malvids</taxon>
        <taxon>Myrtales</taxon>
        <taxon>Melastomataceae</taxon>
        <taxon>Melastomatoideae</taxon>
        <taxon>Melastomateae</taxon>
        <taxon>Melastoma</taxon>
    </lineage>
</organism>
<sequence>MSTSLGGGGGVSPSSRTSVAVAVKGELGRSDGGKGSRRAVRWALENLAPKADRFVLVHVMPRVTSIPTPSGGRTPIDELDENVVKLFVQDTMVKYEEVFIPFRRICKLRKVETVVLEDDDPAKALVTFVTEQGVENLVLGSCSSFSFRSQLSFVWPVSDGWTRGPEVPTTVLQHAPENCSVHIISNRNSVSRSGNGSRQGTRNDYSPSESEFSNSVCASPFSRFSRDFGESPVDSLSGSLHAFDGPETNTPGRTDSLASSGNEQSDEVEQLRRELIATVAMYERECEKLVHMQKEVQVLSSECNEESLRVKTELEKEEALRKLVDDQKAKVMRALTEVKEAKDLLAEESYGRHVAELKALQESLEKQKIINELLASDNRYRKFTRNEIEMATDFFSQEYMIGEGSYGKVYKCQLDHTPVAVKVLRPDAFDKKEEFLREVEVLSQLHHPHIVLLLGACPENGCLVYEYMERGSLEDYIYLHHGKSSLAWTVRFRIIFEIACGLSFLHNSKPLPIVHRDLKPGNILLGRNYVAKVSDVGLAKLISDVIPDSVTEYRDSILAGTIFYMDPEYQRTGTIRPKSDLYAFGVIILQLLSCRHPNGLLLKFEEAIENGSFASILDSSVKDWPVREAEELAHLALNCSKLRCRDRPDLDTEVLPVLKRLADFAGSRVQQRETTVSAPSHYYCPITQEVMEDPQLAADGYSYEHRAMRAWLEKHRVSPVTRMELKHSILVPNHTLRAAIQEWRSRSFPQVGT</sequence>
<comment type="caution">
    <text evidence="1">The sequence shown here is derived from an EMBL/GenBank/DDBJ whole genome shotgun (WGS) entry which is preliminary data.</text>
</comment>
<accession>A0ACB9RI03</accession>
<proteinExistence type="predicted"/>
<evidence type="ECO:0000313" key="2">
    <source>
        <dbReference type="Proteomes" id="UP001057402"/>
    </source>
</evidence>
<reference evidence="2" key="1">
    <citation type="journal article" date="2023" name="Front. Plant Sci.">
        <title>Chromosomal-level genome assembly of Melastoma candidum provides insights into trichome evolution.</title>
        <authorList>
            <person name="Zhong Y."/>
            <person name="Wu W."/>
            <person name="Sun C."/>
            <person name="Zou P."/>
            <person name="Liu Y."/>
            <person name="Dai S."/>
            <person name="Zhou R."/>
        </authorList>
    </citation>
    <scope>NUCLEOTIDE SEQUENCE [LARGE SCALE GENOMIC DNA]</scope>
</reference>
<name>A0ACB9RI03_9MYRT</name>
<keyword evidence="2" id="KW-1185">Reference proteome</keyword>
<protein>
    <submittedName>
        <fullName evidence="1">Uncharacterized protein</fullName>
    </submittedName>
</protein>
<dbReference type="Proteomes" id="UP001057402">
    <property type="component" value="Chromosome 4"/>
</dbReference>
<evidence type="ECO:0000313" key="1">
    <source>
        <dbReference type="EMBL" id="KAI4377451.1"/>
    </source>
</evidence>
<gene>
    <name evidence="1" type="ORF">MLD38_015073</name>
</gene>